<sequence>MSYHHNAIPQYSSLTNFLSESQSSSVPAWTCDESVLLEQQIARTSPEEDGLKAVLSIAPFFPHKSIQQISLRIQWLRSQSKQSWDDFCKSFENEKKQYRSQSSFRHTASEASSENSSTSSHSSNGSSPHITSSPIRQTRTAKSEDFKTQKRKKAQKSSFMAQTSIVTINNVSSQIFLEIDSLISQNFEILERLTSKLQYGFVANKNDILTFTVNLRLLLSLTDKTALPKSLPFLPLVLDIPPELATLPQDVYNSIKNNNLHFM</sequence>
<protein>
    <recommendedName>
        <fullName evidence="4">Myb-like domain-containing protein</fullName>
    </recommendedName>
</protein>
<feature type="region of interest" description="Disordered" evidence="1">
    <location>
        <begin position="99"/>
        <end position="155"/>
    </location>
</feature>
<evidence type="ECO:0000313" key="3">
    <source>
        <dbReference type="Proteomes" id="UP000014680"/>
    </source>
</evidence>
<proteinExistence type="predicted"/>
<evidence type="ECO:0008006" key="4">
    <source>
        <dbReference type="Google" id="ProtNLM"/>
    </source>
</evidence>
<keyword evidence="3" id="KW-1185">Reference proteome</keyword>
<dbReference type="AlphaFoldDB" id="A0A0A1U9G8"/>
<dbReference type="KEGG" id="eiv:EIN_425330"/>
<feature type="compositionally biased region" description="Low complexity" evidence="1">
    <location>
        <begin position="109"/>
        <end position="134"/>
    </location>
</feature>
<reference evidence="2 3" key="1">
    <citation type="submission" date="2012-10" db="EMBL/GenBank/DDBJ databases">
        <authorList>
            <person name="Zafar N."/>
            <person name="Inman J."/>
            <person name="Hall N."/>
            <person name="Lorenzi H."/>
            <person name="Caler E."/>
        </authorList>
    </citation>
    <scope>NUCLEOTIDE SEQUENCE [LARGE SCALE GENOMIC DNA]</scope>
    <source>
        <strain evidence="2 3">IP1</strain>
    </source>
</reference>
<name>A0A0A1U9G8_ENTIV</name>
<dbReference type="EMBL" id="KB206573">
    <property type="protein sequence ID" value="ELP89801.1"/>
    <property type="molecule type" value="Genomic_DNA"/>
</dbReference>
<dbReference type="VEuPathDB" id="AmoebaDB:EIN_425330"/>
<dbReference type="RefSeq" id="XP_004256572.1">
    <property type="nucleotide sequence ID" value="XM_004256524.1"/>
</dbReference>
<dbReference type="Proteomes" id="UP000014680">
    <property type="component" value="Unassembled WGS sequence"/>
</dbReference>
<accession>A0A0A1U9G8</accession>
<evidence type="ECO:0000256" key="1">
    <source>
        <dbReference type="SAM" id="MobiDB-lite"/>
    </source>
</evidence>
<dbReference type="GeneID" id="14888800"/>
<organism evidence="2 3">
    <name type="scientific">Entamoeba invadens IP1</name>
    <dbReference type="NCBI Taxonomy" id="370355"/>
    <lineage>
        <taxon>Eukaryota</taxon>
        <taxon>Amoebozoa</taxon>
        <taxon>Evosea</taxon>
        <taxon>Archamoebae</taxon>
        <taxon>Mastigamoebida</taxon>
        <taxon>Entamoebidae</taxon>
        <taxon>Entamoeba</taxon>
    </lineage>
</organism>
<evidence type="ECO:0000313" key="2">
    <source>
        <dbReference type="EMBL" id="ELP89801.1"/>
    </source>
</evidence>
<dbReference type="OrthoDB" id="29350at2759"/>
<gene>
    <name evidence="2" type="ORF">EIN_425330</name>
</gene>